<dbReference type="InterPro" id="IPR019734">
    <property type="entry name" value="TPR_rpt"/>
</dbReference>
<dbReference type="AlphaFoldDB" id="A0AA88VMB3"/>
<dbReference type="SUPFAM" id="SSF48452">
    <property type="entry name" value="TPR-like"/>
    <property type="match status" value="1"/>
</dbReference>
<dbReference type="InterPro" id="IPR011990">
    <property type="entry name" value="TPR-like_helical_dom_sf"/>
</dbReference>
<gene>
    <name evidence="1" type="ORF">RJ639_012801</name>
</gene>
<proteinExistence type="predicted"/>
<dbReference type="PANTHER" id="PTHR44102">
    <property type="entry name" value="PROTEIN NPG1"/>
    <property type="match status" value="1"/>
</dbReference>
<protein>
    <submittedName>
        <fullName evidence="1">Uncharacterized protein</fullName>
    </submittedName>
</protein>
<reference evidence="1" key="1">
    <citation type="submission" date="2022-12" db="EMBL/GenBank/DDBJ databases">
        <title>Draft genome assemblies for two species of Escallonia (Escalloniales).</title>
        <authorList>
            <person name="Chanderbali A."/>
            <person name="Dervinis C."/>
            <person name="Anghel I."/>
            <person name="Soltis D."/>
            <person name="Soltis P."/>
            <person name="Zapata F."/>
        </authorList>
    </citation>
    <scope>NUCLEOTIDE SEQUENCE</scope>
    <source>
        <strain evidence="1">UCBG64.0493</strain>
        <tissue evidence="1">Leaf</tissue>
    </source>
</reference>
<dbReference type="PANTHER" id="PTHR44102:SF5">
    <property type="entry name" value="PROTEIN NPG1"/>
    <property type="match status" value="1"/>
</dbReference>
<dbReference type="EMBL" id="JAVXUP010001461">
    <property type="protein sequence ID" value="KAK3011350.1"/>
    <property type="molecule type" value="Genomic_DNA"/>
</dbReference>
<comment type="caution">
    <text evidence="1">The sequence shown here is derived from an EMBL/GenBank/DDBJ whole genome shotgun (WGS) entry which is preliminary data.</text>
</comment>
<organism evidence="1 2">
    <name type="scientific">Escallonia herrerae</name>
    <dbReference type="NCBI Taxonomy" id="1293975"/>
    <lineage>
        <taxon>Eukaryota</taxon>
        <taxon>Viridiplantae</taxon>
        <taxon>Streptophyta</taxon>
        <taxon>Embryophyta</taxon>
        <taxon>Tracheophyta</taxon>
        <taxon>Spermatophyta</taxon>
        <taxon>Magnoliopsida</taxon>
        <taxon>eudicotyledons</taxon>
        <taxon>Gunneridae</taxon>
        <taxon>Pentapetalae</taxon>
        <taxon>asterids</taxon>
        <taxon>campanulids</taxon>
        <taxon>Escalloniales</taxon>
        <taxon>Escalloniaceae</taxon>
        <taxon>Escallonia</taxon>
    </lineage>
</organism>
<accession>A0AA88VMB3</accession>
<sequence length="144" mass="16104">MKLWSYYSRLPLDTADVFMVPVNKIRKVVFELNYVILAGVLCQRRGQVNEALAAYVNALLLEPSYVPCKILIGAVLSKMGSKMLPVARTLLSDALRIEPTNRMAWYHLALVHRDDGRIADAADCFQAASMLEESDPIESFSSII</sequence>
<evidence type="ECO:0000313" key="1">
    <source>
        <dbReference type="EMBL" id="KAK3011350.1"/>
    </source>
</evidence>
<evidence type="ECO:0000313" key="2">
    <source>
        <dbReference type="Proteomes" id="UP001188597"/>
    </source>
</evidence>
<dbReference type="InterPro" id="IPR043376">
    <property type="entry name" value="NPG1-like"/>
</dbReference>
<dbReference type="SMART" id="SM00028">
    <property type="entry name" value="TPR"/>
    <property type="match status" value="2"/>
</dbReference>
<dbReference type="Gene3D" id="1.25.40.10">
    <property type="entry name" value="Tetratricopeptide repeat domain"/>
    <property type="match status" value="1"/>
</dbReference>
<keyword evidence="2" id="KW-1185">Reference proteome</keyword>
<name>A0AA88VMB3_9ASTE</name>
<dbReference type="Proteomes" id="UP001188597">
    <property type="component" value="Unassembled WGS sequence"/>
</dbReference>